<evidence type="ECO:0000313" key="4">
    <source>
        <dbReference type="Proteomes" id="UP001333710"/>
    </source>
</evidence>
<dbReference type="InterPro" id="IPR051478">
    <property type="entry name" value="Beta-lactamase-like_AB/R"/>
</dbReference>
<reference evidence="3" key="1">
    <citation type="submission" date="2023-01" db="EMBL/GenBank/DDBJ databases">
        <title>Complete genome sequence of Planctobacterium marinum strain Dej080120_11.</title>
        <authorList>
            <person name="Ueki S."/>
            <person name="Maruyama F."/>
        </authorList>
    </citation>
    <scope>NUCLEOTIDE SEQUENCE</scope>
    <source>
        <strain evidence="3">Dej080120_11</strain>
    </source>
</reference>
<organism evidence="3 4">
    <name type="scientific">Planctobacterium marinum</name>
    <dbReference type="NCBI Taxonomy" id="1631968"/>
    <lineage>
        <taxon>Bacteria</taxon>
        <taxon>Pseudomonadati</taxon>
        <taxon>Pseudomonadota</taxon>
        <taxon>Gammaproteobacteria</taxon>
        <taxon>Alteromonadales</taxon>
        <taxon>Alteromonadaceae</taxon>
        <taxon>Planctobacterium</taxon>
    </lineage>
</organism>
<evidence type="ECO:0000313" key="3">
    <source>
        <dbReference type="EMBL" id="BDX07518.1"/>
    </source>
</evidence>
<evidence type="ECO:0000256" key="1">
    <source>
        <dbReference type="ARBA" id="ARBA00038473"/>
    </source>
</evidence>
<dbReference type="InterPro" id="IPR012338">
    <property type="entry name" value="Beta-lactam/transpept-like"/>
</dbReference>
<dbReference type="SUPFAM" id="SSF56601">
    <property type="entry name" value="beta-lactamase/transpeptidase-like"/>
    <property type="match status" value="1"/>
</dbReference>
<dbReference type="Gene3D" id="3.40.710.10">
    <property type="entry name" value="DD-peptidase/beta-lactamase superfamily"/>
    <property type="match status" value="1"/>
</dbReference>
<accession>A0AA48KRF6</accession>
<dbReference type="Pfam" id="PF00144">
    <property type="entry name" value="Beta-lactamase"/>
    <property type="match status" value="1"/>
</dbReference>
<evidence type="ECO:0000259" key="2">
    <source>
        <dbReference type="Pfam" id="PF00144"/>
    </source>
</evidence>
<sequence length="368" mass="40991">MTFYTEKLLLILVSGLTFFSLVACNGKGEVDLESFVQAEITSFLNEEKAQVASIAIVSNGKIYQNHFGKLGDGVSPNNQTVYELASITKTYTGLVLAKAVQDKKVELDGDIRAYLGNHEYKNLERFGKYITLRHLATHTSGLPKDFAYSEDDAQKGQIIERLSAYSKEKFFHDLSRFKLESVPGENFQYSNAGTKLTAYILESVYNKPFDSLINEFIKAKSGEQNTSFQRSHQGLDNVTTGRNHRGEAMPLLSPYSWAEGGLTSTTESMTHYLLYQLTSENPEVALSHNLLAGDSSNHGTAFFWNTYKYDSEAQMLYHSGGSLGTSSWLAIYPEKHIGVFIVANVSTRDSQGKLNEISNKIVDKIGEM</sequence>
<dbReference type="EMBL" id="AP027272">
    <property type="protein sequence ID" value="BDX07518.1"/>
    <property type="molecule type" value="Genomic_DNA"/>
</dbReference>
<dbReference type="PANTHER" id="PTHR22935:SF95">
    <property type="entry name" value="BETA-LACTAMASE-LIKE 1-RELATED"/>
    <property type="match status" value="1"/>
</dbReference>
<dbReference type="AlphaFoldDB" id="A0AA48KRF6"/>
<gene>
    <name evidence="3" type="primary">ampH</name>
    <name evidence="3" type="ORF">MACH26_30390</name>
</gene>
<protein>
    <submittedName>
        <fullName evidence="3">D-alanyl-D-alanine-carboxypeptidase/ endopeptidase AmpH</fullName>
    </submittedName>
</protein>
<dbReference type="KEGG" id="pmaw:MACH26_30390"/>
<dbReference type="Proteomes" id="UP001333710">
    <property type="component" value="Chromosome"/>
</dbReference>
<dbReference type="InterPro" id="IPR001466">
    <property type="entry name" value="Beta-lactam-related"/>
</dbReference>
<name>A0AA48KRF6_9ALTE</name>
<dbReference type="PROSITE" id="PS51257">
    <property type="entry name" value="PROKAR_LIPOPROTEIN"/>
    <property type="match status" value="1"/>
</dbReference>
<proteinExistence type="inferred from homology"/>
<keyword evidence="4" id="KW-1185">Reference proteome</keyword>
<comment type="similarity">
    <text evidence="1">Belongs to the beta-lactamase family.</text>
</comment>
<dbReference type="PANTHER" id="PTHR22935">
    <property type="entry name" value="PENICILLIN-BINDING PROTEIN"/>
    <property type="match status" value="1"/>
</dbReference>
<feature type="domain" description="Beta-lactamase-related" evidence="2">
    <location>
        <begin position="40"/>
        <end position="349"/>
    </location>
</feature>